<evidence type="ECO:0000313" key="4">
    <source>
        <dbReference type="EMBL" id="GKT06529.1"/>
    </source>
</evidence>
<dbReference type="PROSITE" id="PS01081">
    <property type="entry name" value="HTH_TETR_1"/>
    <property type="match status" value="1"/>
</dbReference>
<dbReference type="InterPro" id="IPR036271">
    <property type="entry name" value="Tet_transcr_reg_TetR-rel_C_sf"/>
</dbReference>
<dbReference type="PROSITE" id="PS50977">
    <property type="entry name" value="HTH_TETR_2"/>
    <property type="match status" value="1"/>
</dbReference>
<evidence type="ECO:0000259" key="3">
    <source>
        <dbReference type="PROSITE" id="PS50977"/>
    </source>
</evidence>
<organism evidence="4 5">
    <name type="scientific">Furfurilactobacillus curtus</name>
    <dbReference type="NCBI Taxonomy" id="1746200"/>
    <lineage>
        <taxon>Bacteria</taxon>
        <taxon>Bacillati</taxon>
        <taxon>Bacillota</taxon>
        <taxon>Bacilli</taxon>
        <taxon>Lactobacillales</taxon>
        <taxon>Lactobacillaceae</taxon>
        <taxon>Furfurilactobacillus</taxon>
    </lineage>
</organism>
<dbReference type="EMBL" id="BQXO01000007">
    <property type="protein sequence ID" value="GKT06529.1"/>
    <property type="molecule type" value="Genomic_DNA"/>
</dbReference>
<dbReference type="PRINTS" id="PR00455">
    <property type="entry name" value="HTHTETR"/>
</dbReference>
<dbReference type="InterPro" id="IPR050109">
    <property type="entry name" value="HTH-type_TetR-like_transc_reg"/>
</dbReference>
<evidence type="ECO:0000313" key="5">
    <source>
        <dbReference type="Proteomes" id="UP001628078"/>
    </source>
</evidence>
<evidence type="ECO:0000256" key="2">
    <source>
        <dbReference type="PROSITE-ProRule" id="PRU00335"/>
    </source>
</evidence>
<dbReference type="SUPFAM" id="SSF48498">
    <property type="entry name" value="Tetracyclin repressor-like, C-terminal domain"/>
    <property type="match status" value="1"/>
</dbReference>
<keyword evidence="5" id="KW-1185">Reference proteome</keyword>
<sequence length="221" mass="24635">MAVKHSVETLLAESFNESDLTSKQKAVLRASLSLFSEKGFEQTTTTDIARVAGVAEGTVYKRFKTKDDILKAIMSPFLAEVIPQLITEFTDAVVNASYPHFADFLQQAIGNRMQFALENRKQIRVFLQELTKRTNSQELTILIPELDQVVSALTTVLDHYKQQGEVVDWPTMRIARYIASTAVGYMLPAVLMNQSLSEAQLAKFSQEATEFLVRGLTPVAG</sequence>
<dbReference type="Pfam" id="PF00440">
    <property type="entry name" value="TetR_N"/>
    <property type="match status" value="1"/>
</dbReference>
<dbReference type="InterPro" id="IPR009057">
    <property type="entry name" value="Homeodomain-like_sf"/>
</dbReference>
<accession>A0ABQ5JSC8</accession>
<keyword evidence="1 2" id="KW-0238">DNA-binding</keyword>
<dbReference type="SUPFAM" id="SSF46689">
    <property type="entry name" value="Homeodomain-like"/>
    <property type="match status" value="1"/>
</dbReference>
<evidence type="ECO:0000256" key="1">
    <source>
        <dbReference type="ARBA" id="ARBA00023125"/>
    </source>
</evidence>
<reference evidence="4 5" key="1">
    <citation type="submission" date="2022-03" db="EMBL/GenBank/DDBJ databases">
        <title>Draft genome sequence of Furfurilactobacillus curtus JCM 31185.</title>
        <authorList>
            <person name="Suzuki S."/>
            <person name="Endo A."/>
            <person name="Kajikawa A."/>
        </authorList>
    </citation>
    <scope>NUCLEOTIDE SEQUENCE [LARGE SCALE GENOMIC DNA]</scope>
    <source>
        <strain evidence="4 5">JCM 31185</strain>
    </source>
</reference>
<dbReference type="Gene3D" id="1.10.357.10">
    <property type="entry name" value="Tetracycline Repressor, domain 2"/>
    <property type="match status" value="1"/>
</dbReference>
<dbReference type="PANTHER" id="PTHR30055">
    <property type="entry name" value="HTH-TYPE TRANSCRIPTIONAL REGULATOR RUTR"/>
    <property type="match status" value="1"/>
</dbReference>
<dbReference type="RefSeq" id="WP_407884756.1">
    <property type="nucleotide sequence ID" value="NZ_BQXO01000007.1"/>
</dbReference>
<proteinExistence type="predicted"/>
<dbReference type="InterPro" id="IPR023772">
    <property type="entry name" value="DNA-bd_HTH_TetR-type_CS"/>
</dbReference>
<comment type="caution">
    <text evidence="4">The sequence shown here is derived from an EMBL/GenBank/DDBJ whole genome shotgun (WGS) entry which is preliminary data.</text>
</comment>
<name>A0ABQ5JSC8_9LACO</name>
<dbReference type="PANTHER" id="PTHR30055:SF222">
    <property type="entry name" value="REGULATORY PROTEIN"/>
    <property type="match status" value="1"/>
</dbReference>
<dbReference type="Proteomes" id="UP001628078">
    <property type="component" value="Unassembled WGS sequence"/>
</dbReference>
<protein>
    <submittedName>
        <fullName evidence="4">TetR family transcriptional regulator</fullName>
    </submittedName>
</protein>
<dbReference type="InterPro" id="IPR001647">
    <property type="entry name" value="HTH_TetR"/>
</dbReference>
<gene>
    <name evidence="4" type="ORF">JCM31185_18160</name>
</gene>
<feature type="domain" description="HTH tetR-type" evidence="3">
    <location>
        <begin position="21"/>
        <end position="81"/>
    </location>
</feature>
<feature type="DNA-binding region" description="H-T-H motif" evidence="2">
    <location>
        <begin position="44"/>
        <end position="63"/>
    </location>
</feature>